<dbReference type="InterPro" id="IPR011600">
    <property type="entry name" value="Pept_C14_caspase"/>
</dbReference>
<dbReference type="Gene3D" id="3.40.50.1460">
    <property type="match status" value="1"/>
</dbReference>
<evidence type="ECO:0000313" key="3">
    <source>
        <dbReference type="EMBL" id="RJT88250.1"/>
    </source>
</evidence>
<dbReference type="PANTHER" id="PTHR48104:SF30">
    <property type="entry name" value="METACASPASE-1"/>
    <property type="match status" value="1"/>
</dbReference>
<evidence type="ECO:0000313" key="4">
    <source>
        <dbReference type="Proteomes" id="UP000272015"/>
    </source>
</evidence>
<dbReference type="GO" id="GO:0004197">
    <property type="term" value="F:cysteine-type endopeptidase activity"/>
    <property type="evidence" value="ECO:0007669"/>
    <property type="project" value="InterPro"/>
</dbReference>
<dbReference type="Pfam" id="PF00656">
    <property type="entry name" value="Peptidase_C14"/>
    <property type="match status" value="1"/>
</dbReference>
<reference evidence="3 4" key="1">
    <citation type="submission" date="2018-09" db="EMBL/GenBank/DDBJ databases">
        <title>Novel species of Cryobacterium.</title>
        <authorList>
            <person name="Liu Q."/>
            <person name="Xin Y.-H."/>
        </authorList>
    </citation>
    <scope>NUCLEOTIDE SEQUENCE [LARGE SCALE GENOMIC DNA]</scope>
    <source>
        <strain evidence="3 4">Hh39</strain>
    </source>
</reference>
<dbReference type="PANTHER" id="PTHR48104">
    <property type="entry name" value="METACASPASE-4"/>
    <property type="match status" value="1"/>
</dbReference>
<evidence type="ECO:0000256" key="1">
    <source>
        <dbReference type="SAM" id="MobiDB-lite"/>
    </source>
</evidence>
<dbReference type="GO" id="GO:0006508">
    <property type="term" value="P:proteolysis"/>
    <property type="evidence" value="ECO:0007669"/>
    <property type="project" value="InterPro"/>
</dbReference>
<feature type="domain" description="Peptidase C14 caspase" evidence="2">
    <location>
        <begin position="4"/>
        <end position="273"/>
    </location>
</feature>
<feature type="region of interest" description="Disordered" evidence="1">
    <location>
        <begin position="271"/>
        <end position="319"/>
    </location>
</feature>
<dbReference type="GO" id="GO:0005737">
    <property type="term" value="C:cytoplasm"/>
    <property type="evidence" value="ECO:0007669"/>
    <property type="project" value="TreeGrafter"/>
</dbReference>
<dbReference type="InterPro" id="IPR029030">
    <property type="entry name" value="Caspase-like_dom_sf"/>
</dbReference>
<proteinExistence type="predicted"/>
<organism evidence="3 4">
    <name type="scientific">Cryobacterium melibiosiphilum</name>
    <dbReference type="NCBI Taxonomy" id="995039"/>
    <lineage>
        <taxon>Bacteria</taxon>
        <taxon>Bacillati</taxon>
        <taxon>Actinomycetota</taxon>
        <taxon>Actinomycetes</taxon>
        <taxon>Micrococcales</taxon>
        <taxon>Microbacteriaceae</taxon>
        <taxon>Cryobacterium</taxon>
    </lineage>
</organism>
<dbReference type="SUPFAM" id="SSF52129">
    <property type="entry name" value="Caspase-like"/>
    <property type="match status" value="1"/>
</dbReference>
<accession>A0A3A5MDQ7</accession>
<name>A0A3A5MDQ7_9MICO</name>
<gene>
    <name evidence="3" type="ORF">D6T64_11445</name>
</gene>
<dbReference type="AlphaFoldDB" id="A0A3A5MDQ7"/>
<sequence>MSSLAVCVGINQFENLPTHSWLNGCVNDADDLVSLLTRHYGFRDSEVTRLTDSAATKSAVLGALTDAMGRVRTGEVSHLVFSFSSHGTQVPDENADESDSVDEAFVTYDMRQSGDNWDPASLIVDDELHDLFALLPESALLDVILDTCHSGTGLRAIDLLPSRRPRFVPPPTPIAVERAEAANSRSFRDLVRAATDTGDESEQGSGHPALFAACRSSQTAADASFGGRYSGAFTHFLIQALLANPYLTRADILKQVNTDLRAEKFTQRAQLEAPAAGKRMPWGSPFARAAAQEPAGRNGRESGGSDAAGAQTQARDDRN</sequence>
<keyword evidence="4" id="KW-1185">Reference proteome</keyword>
<dbReference type="RefSeq" id="WP_119974797.1">
    <property type="nucleotide sequence ID" value="NZ_JBHSQA010000007.1"/>
</dbReference>
<evidence type="ECO:0000259" key="2">
    <source>
        <dbReference type="Pfam" id="PF00656"/>
    </source>
</evidence>
<comment type="caution">
    <text evidence="3">The sequence shown here is derived from an EMBL/GenBank/DDBJ whole genome shotgun (WGS) entry which is preliminary data.</text>
</comment>
<protein>
    <submittedName>
        <fullName evidence="3">Caspase family protein</fullName>
    </submittedName>
</protein>
<dbReference type="EMBL" id="QZVS01000084">
    <property type="protein sequence ID" value="RJT88250.1"/>
    <property type="molecule type" value="Genomic_DNA"/>
</dbReference>
<dbReference type="InterPro" id="IPR050452">
    <property type="entry name" value="Metacaspase"/>
</dbReference>
<dbReference type="OrthoDB" id="8447555at2"/>
<dbReference type="Proteomes" id="UP000272015">
    <property type="component" value="Unassembled WGS sequence"/>
</dbReference>